<comment type="caution">
    <text evidence="7">The sequence shown here is derived from an EMBL/GenBank/DDBJ whole genome shotgun (WGS) entry which is preliminary data.</text>
</comment>
<comment type="function">
    <text evidence="1">Has a role in a nucleosome assembly pathway that is required for the integrity of heterochromatin and proper chromosome segregation.</text>
</comment>
<evidence type="ECO:0000256" key="5">
    <source>
        <dbReference type="ARBA" id="ARBA00023242"/>
    </source>
</evidence>
<evidence type="ECO:0000256" key="2">
    <source>
        <dbReference type="ARBA" id="ARBA00004123"/>
    </source>
</evidence>
<reference evidence="7" key="1">
    <citation type="submission" date="2022-10" db="EMBL/GenBank/DDBJ databases">
        <title>Culturing micro-colonial fungi from biological soil crusts in the Mojave desert and describing Neophaeococcomyces mojavensis, and introducing the new genera and species Taxawa tesnikishii.</title>
        <authorList>
            <person name="Kurbessoian T."/>
            <person name="Stajich J.E."/>
        </authorList>
    </citation>
    <scope>NUCLEOTIDE SEQUENCE</scope>
    <source>
        <strain evidence="7">TK_41</strain>
    </source>
</reference>
<dbReference type="Proteomes" id="UP001172673">
    <property type="component" value="Unassembled WGS sequence"/>
</dbReference>
<protein>
    <recommendedName>
        <fullName evidence="4">Histone transcription regulator 3 homolog</fullName>
    </recommendedName>
</protein>
<dbReference type="GO" id="GO:0005634">
    <property type="term" value="C:nucleus"/>
    <property type="evidence" value="ECO:0007669"/>
    <property type="project" value="UniProtKB-SubCell"/>
</dbReference>
<dbReference type="InterPro" id="IPR033053">
    <property type="entry name" value="Hir3/CABIN1"/>
</dbReference>
<evidence type="ECO:0000256" key="1">
    <source>
        <dbReference type="ARBA" id="ARBA00002687"/>
    </source>
</evidence>
<dbReference type="GO" id="GO:0000417">
    <property type="term" value="C:HIR complex"/>
    <property type="evidence" value="ECO:0007669"/>
    <property type="project" value="TreeGrafter"/>
</dbReference>
<feature type="compositionally biased region" description="Acidic residues" evidence="6">
    <location>
        <begin position="1920"/>
        <end position="1952"/>
    </location>
</feature>
<feature type="compositionally biased region" description="Polar residues" evidence="6">
    <location>
        <begin position="379"/>
        <end position="393"/>
    </location>
</feature>
<dbReference type="PANTHER" id="PTHR15502:SF7">
    <property type="entry name" value="CALCINEURIN-BINDING PROTEIN CABIN-1"/>
    <property type="match status" value="1"/>
</dbReference>
<dbReference type="EMBL" id="JAPDRK010000007">
    <property type="protein sequence ID" value="KAJ9610256.1"/>
    <property type="molecule type" value="Genomic_DNA"/>
</dbReference>
<proteinExistence type="inferred from homology"/>
<name>A0AA38XBT7_9EURO</name>
<feature type="compositionally biased region" description="Acidic residues" evidence="6">
    <location>
        <begin position="1966"/>
        <end position="1977"/>
    </location>
</feature>
<feature type="region of interest" description="Disordered" evidence="6">
    <location>
        <begin position="1777"/>
        <end position="1814"/>
    </location>
</feature>
<feature type="region of interest" description="Disordered" evidence="6">
    <location>
        <begin position="1844"/>
        <end position="1977"/>
    </location>
</feature>
<evidence type="ECO:0000256" key="4">
    <source>
        <dbReference type="ARBA" id="ARBA00014848"/>
    </source>
</evidence>
<keyword evidence="8" id="KW-1185">Reference proteome</keyword>
<evidence type="ECO:0000256" key="3">
    <source>
        <dbReference type="ARBA" id="ARBA00007335"/>
    </source>
</evidence>
<comment type="subcellular location">
    <subcellularLocation>
        <location evidence="2">Nucleus</location>
    </subcellularLocation>
</comment>
<feature type="compositionally biased region" description="Acidic residues" evidence="6">
    <location>
        <begin position="1879"/>
        <end position="1900"/>
    </location>
</feature>
<gene>
    <name evidence="7" type="primary">HIR3</name>
    <name evidence="7" type="ORF">H2200_005033</name>
</gene>
<feature type="compositionally biased region" description="Basic and acidic residues" evidence="6">
    <location>
        <begin position="1854"/>
        <end position="1868"/>
    </location>
</feature>
<feature type="region of interest" description="Disordered" evidence="6">
    <location>
        <begin position="366"/>
        <end position="447"/>
    </location>
</feature>
<dbReference type="GO" id="GO:0031491">
    <property type="term" value="F:nucleosome binding"/>
    <property type="evidence" value="ECO:0007669"/>
    <property type="project" value="TreeGrafter"/>
</dbReference>
<keyword evidence="5" id="KW-0539">Nucleus</keyword>
<accession>A0AA38XBT7</accession>
<dbReference type="PANTHER" id="PTHR15502">
    <property type="entry name" value="CALCINEURIN-BINDING PROTEIN CABIN 1-RELATED"/>
    <property type="match status" value="1"/>
</dbReference>
<dbReference type="GO" id="GO:0006325">
    <property type="term" value="P:chromatin organization"/>
    <property type="evidence" value="ECO:0007669"/>
    <property type="project" value="InterPro"/>
</dbReference>
<evidence type="ECO:0000313" key="7">
    <source>
        <dbReference type="EMBL" id="KAJ9610256.1"/>
    </source>
</evidence>
<feature type="compositionally biased region" description="Basic and acidic residues" evidence="6">
    <location>
        <begin position="1901"/>
        <end position="1919"/>
    </location>
</feature>
<comment type="similarity">
    <text evidence="3">Belongs to the HIR3 family.</text>
</comment>
<evidence type="ECO:0000256" key="6">
    <source>
        <dbReference type="SAM" id="MobiDB-lite"/>
    </source>
</evidence>
<evidence type="ECO:0000313" key="8">
    <source>
        <dbReference type="Proteomes" id="UP001172673"/>
    </source>
</evidence>
<sequence>MSGFTALNVEPEVNLEDDIDDTREIQLEEAFKLYQNALKLHSQGPQYYADAQDAYDELLKSEVFKYPEVVSEFGHDELDEVPAAAQASEPLDLLPSNAAESSASSVPQLIYLAFKNRGQFLLDAARHELTASPNDRAELCRYYAQSSKESLRQFSQALERDDTDLDLWKKAARVADVLSSQRISRFCLESVLAGEDEDGQQTIDISGLDEAFAAGELEEVVDLVQDDLSRLQSSDARPKSKLLAALRKSNDPYPYLPKRAERRVSIEYLDDKYRPLSFGVAREDLTPNSMDLFALGEKIAETIGKVQRGEGSQTCATTVKVVLPSSELVDTDIEMALAAEDAPDVVRSHQTTNGVMHDPVPAQATSIGQVDSSAKADGTNDQGQASSGSSRQPNGDRRDLALDGDTIEVRSAAPILPDSTSLPSRKRSSTVAGNDEPEGRAKSKRLRARESLADLAAQEEETAHEQPQYFFDQLAIYEQTDQAMLDVVNSMLAKFDIKMYLSMEEAKQSFWMDSDNIARSQSDASKVDMLLLADLRHGLVNWTEEKGQAVLHGHSSQDFPEKAAGVSQFLQRAKPATPKKIRLPEKASLVALSSLVSYINAQPTNIYDAAVNWLYAVLTTCRVKGRSYSSPYLLETWSTEMKYMVATLACDIEDHLWESMRRRLSSLAEASQENQNGNEVEMQTAFELVEGLFEIFLDTTATVSDPNSALDPTLGRLNAERLQRWASMAGDFMQLYLNCCAIGMSDPLVLRFVWASITHARLDDTIDKAHVVLLLEELKRFLENSEAEPVHLPNNSAMPEISITAIEHQLSVLSTSDFFARVFDDDNSDPVAVIEMLEPMLDSIVRKSDDSSSSLGIPPVCTPQVEELVKFLEANSATLTLALWRRLQNAYLSINYQPQVVSCLLRIIETIVGELHTPRHLDLDATSRSVEMLKWLHDLDEVILRLLSKIPDEPAPFECIDDAHLRSSVTAITQVLKLLYGFVVYDDSVKVGQTAPPLLKGALSTKQYEKSRERLREMFVRASNLYYLLLKEVTVQDPSSYPRAADDLAEYLCTVHNSLGVRHYCKYGNKSFVKLVKKELSNLPTEQDYAAEMAQVFYDLYQLRFASGIGDYEHGCPPENLDRKTAWTLIPTIMKYAERFNVKDLNRSELKGTIERMQQALGVVKSPPTLKQNQLIIRDYLKGIIKTNDLFDCIKGVLALPTVPVKADTEVAARSGWYFMLGHLTLSKYKSVKRVSPTSTEELDSAMALFRQDLHHDAEKWETWYRLAQCYEAKIEDDLIWNSAKLNDSRADIALLERQAIHSYMMATAIAFRTPDDQLETAAKIEDMLGEFATRLYASSRPPLDMEAFRTDKHVRHLSSTTDQTMSKQPYYPPVRQFTLWGFAARLLSIKLTNRPKPWTSHYSRAKCLWKIFQDPYNRGRVSTEQVIKAIVEAIEALPKKEKTNEPILEPHLKLVSVVHKMLRAGKITHQQAHQHMGATRYAQGVNLSQDEDGVDWERYMIDILKKLSHADKANWHHRITNRAAHVLYDESPNLAGALGAKHEFTQQIFTKTMTMQVWKPENERPGRHYVYTGRYVVFFVHVLEQLNDRGSLDSLVRRIRRKTTDFLDHTKIWEDAATTYVRLLRRHGQIPEGRERSLFDGMNHEEFTKKSEAMEQWSHDPDTTSVYLDVMREGIELKRLNNSLMKGPIIDDLIGDAYACLYDEFIKQLPPEEQPKPQPAPLPQGTFINMTTDAAGGETEEAQRARVNDMLRAQGDGIADGPLSLSISASIGLGLQNPPTQLPGMSGSGQPTPEVQRERAKPGRTKTVTRREIQRKAESAIVKPPPIKTPILSKRPTIEVSLSAEAGSPINRRLAETKEQDADDSRATSRRGSVQEQDSADGDADGEDSELSDLDDRFDEVEQKRWGTKFEETAKADREGDDSDDEGEGDADDDGDIDEEMQDANEVEIQDSQDVANERLQEDKESPDEEFHDAMD</sequence>
<organism evidence="7 8">
    <name type="scientific">Cladophialophora chaetospira</name>
    <dbReference type="NCBI Taxonomy" id="386627"/>
    <lineage>
        <taxon>Eukaryota</taxon>
        <taxon>Fungi</taxon>
        <taxon>Dikarya</taxon>
        <taxon>Ascomycota</taxon>
        <taxon>Pezizomycotina</taxon>
        <taxon>Eurotiomycetes</taxon>
        <taxon>Chaetothyriomycetidae</taxon>
        <taxon>Chaetothyriales</taxon>
        <taxon>Herpotrichiellaceae</taxon>
        <taxon>Cladophialophora</taxon>
    </lineage>
</organism>